<comment type="caution">
    <text evidence="1">The sequence shown here is derived from an EMBL/GenBank/DDBJ whole genome shotgun (WGS) entry which is preliminary data.</text>
</comment>
<accession>A0A929WTP3</accession>
<dbReference type="Proteomes" id="UP000759246">
    <property type="component" value="Unassembled WGS sequence"/>
</dbReference>
<proteinExistence type="predicted"/>
<evidence type="ECO:0000313" key="2">
    <source>
        <dbReference type="Proteomes" id="UP000759246"/>
    </source>
</evidence>
<dbReference type="EMBL" id="JABZGF010000015">
    <property type="protein sequence ID" value="MBF0965830.1"/>
    <property type="molecule type" value="Genomic_DNA"/>
</dbReference>
<protein>
    <submittedName>
        <fullName evidence="1">Uncharacterized protein</fullName>
    </submittedName>
</protein>
<organism evidence="1 2">
    <name type="scientific">Actinomyces bouchesdurhonensis</name>
    <dbReference type="NCBI Taxonomy" id="1852361"/>
    <lineage>
        <taxon>Bacteria</taxon>
        <taxon>Bacillati</taxon>
        <taxon>Actinomycetota</taxon>
        <taxon>Actinomycetes</taxon>
        <taxon>Actinomycetales</taxon>
        <taxon>Actinomycetaceae</taxon>
        <taxon>Actinomyces</taxon>
    </lineage>
</organism>
<dbReference type="AlphaFoldDB" id="A0A929WTP3"/>
<reference evidence="1" key="1">
    <citation type="submission" date="2020-04" db="EMBL/GenBank/DDBJ databases">
        <title>Deep metagenomics examines the oral microbiome during advanced dental caries in children, revealing novel taxa and co-occurrences with host molecules.</title>
        <authorList>
            <person name="Baker J.L."/>
            <person name="Morton J.T."/>
            <person name="Dinis M."/>
            <person name="Alvarez R."/>
            <person name="Tran N.C."/>
            <person name="Knight R."/>
            <person name="Edlund A."/>
        </authorList>
    </citation>
    <scope>NUCLEOTIDE SEQUENCE</scope>
    <source>
        <strain evidence="1">JCVI_30_bin.13</strain>
    </source>
</reference>
<sequence length="100" mass="10977">MARKKSNGQKRAAPLTQQQAEALELTMEPLSVIGIRLDEDHGAKHGVILFESVVPTKLSNEQFDNLKNAPQVRSLRIVMIAVSELFHSITIAQAAEEAAE</sequence>
<gene>
    <name evidence="1" type="ORF">HXK09_01445</name>
</gene>
<evidence type="ECO:0000313" key="1">
    <source>
        <dbReference type="EMBL" id="MBF0965830.1"/>
    </source>
</evidence>
<name>A0A929WTP3_9ACTO</name>